<dbReference type="EMBL" id="PRLD01000009">
    <property type="protein sequence ID" value="RAW56765.1"/>
    <property type="molecule type" value="Genomic_DNA"/>
</dbReference>
<dbReference type="AlphaFoldDB" id="A0A329U5S7"/>
<dbReference type="PANTHER" id="PTHR43236">
    <property type="entry name" value="ANTITOXIN HIGA1"/>
    <property type="match status" value="1"/>
</dbReference>
<dbReference type="RefSeq" id="WP_015564801.1">
    <property type="nucleotide sequence ID" value="NZ_CP030777.1"/>
</dbReference>
<dbReference type="PANTHER" id="PTHR43236:SF2">
    <property type="entry name" value="BLL0069 PROTEIN"/>
    <property type="match status" value="1"/>
</dbReference>
<proteinExistence type="predicted"/>
<sequence length="390" mass="44489">MQINVKLSPDVLDWVMAHIQQENVPRDVVKYLTIWKSGEKLPTFNQIEKVSKASGIPFGYFFLQEPPKEEFPLLEYRTIDSTSAMNPSRNIIDVMHDMEQVQDWARNHAIEEEQQAPEFIGSQKNNVDTEDFAEYVRTVLELEIKWYENSKSAVESFKTLRDKISQAGVIVMMSGIVGNNTHRPLDINEFRAFAMVDDLVPLIFINSNDSVSGKLFSLLHEFAHICIGNNSLYNDRYSSGTRVSKAESVSNAVAAEILVPQVMFEKKWKEIDKFDDPIKTIDALTKYFSCGTTVIARKALDNGYIDYSVYRKLSQIAVNRYNEKRKKEKEQGGGGDYYRTAASRIDTRFFKSLVSSVHEGKTLYTDAFRLTNTNRSTFENLVNKMGGGSK</sequence>
<evidence type="ECO:0000259" key="1">
    <source>
        <dbReference type="Pfam" id="PF06114"/>
    </source>
</evidence>
<dbReference type="Proteomes" id="UP000251281">
    <property type="component" value="Unassembled WGS sequence"/>
</dbReference>
<evidence type="ECO:0000313" key="3">
    <source>
        <dbReference type="Proteomes" id="UP000251281"/>
    </source>
</evidence>
<comment type="caution">
    <text evidence="2">The sequence shown here is derived from an EMBL/GenBank/DDBJ whole genome shotgun (WGS) entry which is preliminary data.</text>
</comment>
<name>A0A329U5S7_9FIRM</name>
<dbReference type="InterPro" id="IPR010359">
    <property type="entry name" value="IrrE_HExxH"/>
</dbReference>
<protein>
    <submittedName>
        <fullName evidence="2">ImmA/IrrE family metallo-endopeptidase</fullName>
    </submittedName>
</protein>
<feature type="domain" description="IrrE N-terminal-like" evidence="1">
    <location>
        <begin position="200"/>
        <end position="298"/>
    </location>
</feature>
<dbReference type="Gene3D" id="1.10.10.2910">
    <property type="match status" value="1"/>
</dbReference>
<organism evidence="2 3">
    <name type="scientific">Faecalibacterium prausnitzii</name>
    <dbReference type="NCBI Taxonomy" id="853"/>
    <lineage>
        <taxon>Bacteria</taxon>
        <taxon>Bacillati</taxon>
        <taxon>Bacillota</taxon>
        <taxon>Clostridia</taxon>
        <taxon>Eubacteriales</taxon>
        <taxon>Oscillospiraceae</taxon>
        <taxon>Faecalibacterium</taxon>
    </lineage>
</organism>
<reference evidence="2 3" key="1">
    <citation type="submission" date="2018-02" db="EMBL/GenBank/DDBJ databases">
        <title>Complete genome sequencing of Faecalibacterium prausnitzii strains isolated from the human gut.</title>
        <authorList>
            <person name="Fitzgerald B.C."/>
            <person name="Shkoporov A.N."/>
            <person name="Ross P.R."/>
            <person name="Hill C."/>
        </authorList>
    </citation>
    <scope>NUCLEOTIDE SEQUENCE [LARGE SCALE GENOMIC DNA]</scope>
    <source>
        <strain evidence="2 3">APC923/51-1</strain>
    </source>
</reference>
<dbReference type="Pfam" id="PF06114">
    <property type="entry name" value="Peptidase_M78"/>
    <property type="match status" value="1"/>
</dbReference>
<evidence type="ECO:0000313" key="2">
    <source>
        <dbReference type="EMBL" id="RAW56765.1"/>
    </source>
</evidence>
<dbReference type="InterPro" id="IPR052345">
    <property type="entry name" value="Rad_response_metalloprotease"/>
</dbReference>
<accession>A0A329U5S7</accession>
<gene>
    <name evidence="2" type="ORF">C4N24_10120</name>
</gene>